<evidence type="ECO:0000259" key="1">
    <source>
        <dbReference type="Pfam" id="PF06985"/>
    </source>
</evidence>
<reference evidence="2" key="1">
    <citation type="journal article" date="2020" name="Stud. Mycol.">
        <title>101 Dothideomycetes genomes: a test case for predicting lifestyles and emergence of pathogens.</title>
        <authorList>
            <person name="Haridas S."/>
            <person name="Albert R."/>
            <person name="Binder M."/>
            <person name="Bloem J."/>
            <person name="Labutti K."/>
            <person name="Salamov A."/>
            <person name="Andreopoulos B."/>
            <person name="Baker S."/>
            <person name="Barry K."/>
            <person name="Bills G."/>
            <person name="Bluhm B."/>
            <person name="Cannon C."/>
            <person name="Castanera R."/>
            <person name="Culley D."/>
            <person name="Daum C."/>
            <person name="Ezra D."/>
            <person name="Gonzalez J."/>
            <person name="Henrissat B."/>
            <person name="Kuo A."/>
            <person name="Liang C."/>
            <person name="Lipzen A."/>
            <person name="Lutzoni F."/>
            <person name="Magnuson J."/>
            <person name="Mondo S."/>
            <person name="Nolan M."/>
            <person name="Ohm R."/>
            <person name="Pangilinan J."/>
            <person name="Park H.-J."/>
            <person name="Ramirez L."/>
            <person name="Alfaro M."/>
            <person name="Sun H."/>
            <person name="Tritt A."/>
            <person name="Yoshinaga Y."/>
            <person name="Zwiers L.-H."/>
            <person name="Turgeon B."/>
            <person name="Goodwin S."/>
            <person name="Spatafora J."/>
            <person name="Crous P."/>
            <person name="Grigoriev I."/>
        </authorList>
    </citation>
    <scope>NUCLEOTIDE SEQUENCE</scope>
    <source>
        <strain evidence="2">CBS 161.51</strain>
    </source>
</reference>
<dbReference type="EMBL" id="ML976059">
    <property type="protein sequence ID" value="KAF1940649.1"/>
    <property type="molecule type" value="Genomic_DNA"/>
</dbReference>
<dbReference type="PANTHER" id="PTHR33112">
    <property type="entry name" value="DOMAIN PROTEIN, PUTATIVE-RELATED"/>
    <property type="match status" value="1"/>
</dbReference>
<evidence type="ECO:0000313" key="2">
    <source>
        <dbReference type="EMBL" id="KAF1940649.1"/>
    </source>
</evidence>
<sequence length="122" mass="13982">MDESGQPRYHQPSEVNARLSIQLTAIDCATRSLVALPDGAPYVTLSYVWGFHAAEPVKTRSQQYAARLRKALRNTISRSTADDTSTFLLLLLPRTIEDSIFVCKSLDFQYLWIDRYLYRCFS</sequence>
<name>A0A6A5SMG9_9PLEO</name>
<dbReference type="OrthoDB" id="5428863at2759"/>
<dbReference type="InterPro" id="IPR010730">
    <property type="entry name" value="HET"/>
</dbReference>
<evidence type="ECO:0000313" key="3">
    <source>
        <dbReference type="Proteomes" id="UP000800038"/>
    </source>
</evidence>
<organism evidence="2 3">
    <name type="scientific">Clathrospora elynae</name>
    <dbReference type="NCBI Taxonomy" id="706981"/>
    <lineage>
        <taxon>Eukaryota</taxon>
        <taxon>Fungi</taxon>
        <taxon>Dikarya</taxon>
        <taxon>Ascomycota</taxon>
        <taxon>Pezizomycotina</taxon>
        <taxon>Dothideomycetes</taxon>
        <taxon>Pleosporomycetidae</taxon>
        <taxon>Pleosporales</taxon>
        <taxon>Diademaceae</taxon>
        <taxon>Clathrospora</taxon>
    </lineage>
</organism>
<protein>
    <recommendedName>
        <fullName evidence="1">Heterokaryon incompatibility domain-containing protein</fullName>
    </recommendedName>
</protein>
<proteinExistence type="predicted"/>
<keyword evidence="3" id="KW-1185">Reference proteome</keyword>
<dbReference type="Proteomes" id="UP000800038">
    <property type="component" value="Unassembled WGS sequence"/>
</dbReference>
<dbReference type="PANTHER" id="PTHR33112:SF1">
    <property type="entry name" value="HETEROKARYON INCOMPATIBILITY DOMAIN-CONTAINING PROTEIN"/>
    <property type="match status" value="1"/>
</dbReference>
<dbReference type="Pfam" id="PF06985">
    <property type="entry name" value="HET"/>
    <property type="match status" value="1"/>
</dbReference>
<dbReference type="AlphaFoldDB" id="A0A6A5SMG9"/>
<accession>A0A6A5SMG9</accession>
<feature type="domain" description="Heterokaryon incompatibility" evidence="1">
    <location>
        <begin position="42"/>
        <end position="116"/>
    </location>
</feature>
<gene>
    <name evidence="2" type="ORF">EJ02DRAFT_224585</name>
</gene>